<organism evidence="1">
    <name type="scientific">uncultured Mycobacterium sp</name>
    <dbReference type="NCBI Taxonomy" id="171292"/>
    <lineage>
        <taxon>Bacteria</taxon>
        <taxon>Bacillati</taxon>
        <taxon>Actinomycetota</taxon>
        <taxon>Actinomycetes</taxon>
        <taxon>Mycobacteriales</taxon>
        <taxon>Mycobacteriaceae</taxon>
        <taxon>Mycobacterium</taxon>
        <taxon>environmental samples</taxon>
    </lineage>
</organism>
<name>A0A1Y5PI09_9MYCO</name>
<protein>
    <submittedName>
        <fullName evidence="1">Uncharacterized protein</fullName>
    </submittedName>
</protein>
<sequence>MGGIGQRVSDMVGLHSVGQFSGMRSVMDAAMAGSQRWDVGGVFGGHIGGVADHLREAAMGAYGSHIDEIMRRSQRSIHDFMYGSSRFPDPLSWMNDALREPAESITEMMRSLWPLADRGMRAAQLALRTALNLVRMLERSEPHAREAVRKFLLDWLDFQHVSWDLVCSATLVLMNVGSWLPDGLFSLNFDPRPRLRALTLKEHRAVTRLSTDSDLSFRGKPLLSLDQPVTVSDGDGAPAVLRDLVADRAAPDPAAVEDEITDPRILRVWWKFTDRERQILREKSQPRVTWPAAAVACGGTAAEGDRLRRKVRRLARAEDSADAPTRATEAS</sequence>
<accession>A0A1Y5PI09</accession>
<evidence type="ECO:0000313" key="1">
    <source>
        <dbReference type="EMBL" id="SBS78312.1"/>
    </source>
</evidence>
<gene>
    <name evidence="1" type="ORF">MHPYR_550001</name>
</gene>
<proteinExistence type="predicted"/>
<dbReference type="EMBL" id="FLQS01000051">
    <property type="protein sequence ID" value="SBS78312.1"/>
    <property type="molecule type" value="Genomic_DNA"/>
</dbReference>
<dbReference type="AlphaFoldDB" id="A0A1Y5PI09"/>
<reference evidence="1" key="1">
    <citation type="submission" date="2016-03" db="EMBL/GenBank/DDBJ databases">
        <authorList>
            <person name="Ploux O."/>
        </authorList>
    </citation>
    <scope>NUCLEOTIDE SEQUENCE</scope>
    <source>
        <strain evidence="1">UC10</strain>
    </source>
</reference>